<keyword evidence="2" id="KW-0175">Coiled coil</keyword>
<keyword evidence="5" id="KW-1185">Reference proteome</keyword>
<evidence type="ECO:0000313" key="5">
    <source>
        <dbReference type="Proteomes" id="UP000194841"/>
    </source>
</evidence>
<dbReference type="InterPro" id="IPR001789">
    <property type="entry name" value="Sig_transdc_resp-reg_receiver"/>
</dbReference>
<dbReference type="CDD" id="cd00156">
    <property type="entry name" value="REC"/>
    <property type="match status" value="1"/>
</dbReference>
<feature type="domain" description="Response regulatory" evidence="3">
    <location>
        <begin position="291"/>
        <end position="408"/>
    </location>
</feature>
<dbReference type="Proteomes" id="UP000194841">
    <property type="component" value="Unassembled WGS sequence"/>
</dbReference>
<dbReference type="PANTHER" id="PTHR43228:SF1">
    <property type="entry name" value="TWO-COMPONENT RESPONSE REGULATOR ARR22"/>
    <property type="match status" value="1"/>
</dbReference>
<dbReference type="GO" id="GO:0000160">
    <property type="term" value="P:phosphorelay signal transduction system"/>
    <property type="evidence" value="ECO:0007669"/>
    <property type="project" value="InterPro"/>
</dbReference>
<dbReference type="OrthoDB" id="9802426at2"/>
<feature type="modified residue" description="4-aspartylphosphate" evidence="1">
    <location>
        <position position="340"/>
    </location>
</feature>
<dbReference type="SMART" id="SM00448">
    <property type="entry name" value="REC"/>
    <property type="match status" value="1"/>
</dbReference>
<dbReference type="Pfam" id="PF00072">
    <property type="entry name" value="Response_reg"/>
    <property type="match status" value="1"/>
</dbReference>
<dbReference type="InterPro" id="IPR011006">
    <property type="entry name" value="CheY-like_superfamily"/>
</dbReference>
<reference evidence="4 5" key="1">
    <citation type="submission" date="2017-02" db="EMBL/GenBank/DDBJ databases">
        <title>Pseudoalteromonas ulvae TC14 Genome.</title>
        <authorList>
            <person name="Molmeret M."/>
        </authorList>
    </citation>
    <scope>NUCLEOTIDE SEQUENCE [LARGE SCALE GENOMIC DNA]</scope>
    <source>
        <strain evidence="4">TC14</strain>
    </source>
</reference>
<organism evidence="4 5">
    <name type="scientific">Pseudoalteromonas ulvae</name>
    <dbReference type="NCBI Taxonomy" id="107327"/>
    <lineage>
        <taxon>Bacteria</taxon>
        <taxon>Pseudomonadati</taxon>
        <taxon>Pseudomonadota</taxon>
        <taxon>Gammaproteobacteria</taxon>
        <taxon>Alteromonadales</taxon>
        <taxon>Pseudoalteromonadaceae</taxon>
        <taxon>Pseudoalteromonas</taxon>
    </lineage>
</organism>
<dbReference type="EMBL" id="MWPV01000003">
    <property type="protein sequence ID" value="OUL57786.1"/>
    <property type="molecule type" value="Genomic_DNA"/>
</dbReference>
<dbReference type="Gene3D" id="3.40.50.2300">
    <property type="match status" value="1"/>
</dbReference>
<dbReference type="PROSITE" id="PS50110">
    <property type="entry name" value="RESPONSE_REGULATORY"/>
    <property type="match status" value="1"/>
</dbReference>
<evidence type="ECO:0000313" key="4">
    <source>
        <dbReference type="EMBL" id="OUL57786.1"/>
    </source>
</evidence>
<comment type="caution">
    <text evidence="4">The sequence shown here is derived from an EMBL/GenBank/DDBJ whole genome shotgun (WGS) entry which is preliminary data.</text>
</comment>
<gene>
    <name evidence="4" type="ORF">B1199_12080</name>
</gene>
<keyword evidence="1" id="KW-0597">Phosphoprotein</keyword>
<evidence type="ECO:0000256" key="2">
    <source>
        <dbReference type="SAM" id="Coils"/>
    </source>
</evidence>
<dbReference type="RefSeq" id="WP_086744368.1">
    <property type="nucleotide sequence ID" value="NZ_MWPV01000003.1"/>
</dbReference>
<dbReference type="AlphaFoldDB" id="A0A244CQM0"/>
<proteinExistence type="predicted"/>
<dbReference type="SUPFAM" id="SSF52172">
    <property type="entry name" value="CheY-like"/>
    <property type="match status" value="1"/>
</dbReference>
<accession>A0A244CQM0</accession>
<evidence type="ECO:0000256" key="1">
    <source>
        <dbReference type="PROSITE-ProRule" id="PRU00169"/>
    </source>
</evidence>
<dbReference type="InterPro" id="IPR052048">
    <property type="entry name" value="ST_Response_Regulator"/>
</dbReference>
<evidence type="ECO:0000259" key="3">
    <source>
        <dbReference type="PROSITE" id="PS50110"/>
    </source>
</evidence>
<dbReference type="PANTHER" id="PTHR43228">
    <property type="entry name" value="TWO-COMPONENT RESPONSE REGULATOR"/>
    <property type="match status" value="1"/>
</dbReference>
<sequence>MKEKVPCNVVIVTKEPDEIKLIIGILNKSFERVLVVSSVAGLTEQLKEEAAKVFLISTEIFADTLSIYYQALEKADNNFMCEHAVVALIARQQEQDAFEAFQRGVIDDYLVARPLYELHRPVVICHHLLQKMGLSLKSLDFEEFIIKNDSFSDAAKMIISSGLERKTKLKDAFHDSLLKIELSLDNAAKKVAENKKAHLNLEELEQTLSAIRSDSIRPELLRLQSKALHLLQQIITEEAEEQADEEREVAAALESDATATKSGKVESFNRLHNTGVKNVNIPEADTKVYPKLLIVEDDAISLNITLMIFQQYKLEVTTATSGRSALNELMKKKFDLILMDIFLPDTNGIYLLNQVCHNTGVNQTTPVIMLSGNKNKATVQKAVSMGAKGYIIKPLCKNIAIKLFEKYQLPLYRKK</sequence>
<protein>
    <recommendedName>
        <fullName evidence="3">Response regulatory domain-containing protein</fullName>
    </recommendedName>
</protein>
<feature type="coiled-coil region" evidence="2">
    <location>
        <begin position="187"/>
        <end position="256"/>
    </location>
</feature>
<name>A0A244CQM0_PSEDV</name>